<protein>
    <submittedName>
        <fullName evidence="1">Uncharacterized protein</fullName>
    </submittedName>
</protein>
<dbReference type="AlphaFoldDB" id="L9KVX9"/>
<organism evidence="1 2">
    <name type="scientific">Tupaia chinensis</name>
    <name type="common">Chinese tree shrew</name>
    <name type="synonym">Tupaia belangeri chinensis</name>
    <dbReference type="NCBI Taxonomy" id="246437"/>
    <lineage>
        <taxon>Eukaryota</taxon>
        <taxon>Metazoa</taxon>
        <taxon>Chordata</taxon>
        <taxon>Craniata</taxon>
        <taxon>Vertebrata</taxon>
        <taxon>Euteleostomi</taxon>
        <taxon>Mammalia</taxon>
        <taxon>Eutheria</taxon>
        <taxon>Euarchontoglires</taxon>
        <taxon>Scandentia</taxon>
        <taxon>Tupaiidae</taxon>
        <taxon>Tupaia</taxon>
    </lineage>
</organism>
<sequence>MEEVYGHDSEECAPWGRQLKASFWKDMELQECWECPSSFADNGIAMSFLTQIPEPLLCVKKKMKVLDLKQASEHSN</sequence>
<accession>L9KVX9</accession>
<dbReference type="InParanoid" id="L9KVX9"/>
<evidence type="ECO:0000313" key="2">
    <source>
        <dbReference type="Proteomes" id="UP000011518"/>
    </source>
</evidence>
<evidence type="ECO:0000313" key="1">
    <source>
        <dbReference type="EMBL" id="ELW67070.1"/>
    </source>
</evidence>
<name>L9KVX9_TUPCH</name>
<keyword evidence="2" id="KW-1185">Reference proteome</keyword>
<dbReference type="Proteomes" id="UP000011518">
    <property type="component" value="Unassembled WGS sequence"/>
</dbReference>
<dbReference type="EMBL" id="KB320628">
    <property type="protein sequence ID" value="ELW67070.1"/>
    <property type="molecule type" value="Genomic_DNA"/>
</dbReference>
<gene>
    <name evidence="1" type="ORF">TREES_T100006425</name>
</gene>
<reference evidence="2" key="2">
    <citation type="journal article" date="2013" name="Nat. Commun.">
        <title>Genome of the Chinese tree shrew.</title>
        <authorList>
            <person name="Fan Y."/>
            <person name="Huang Z.Y."/>
            <person name="Cao C.C."/>
            <person name="Chen C.S."/>
            <person name="Chen Y.X."/>
            <person name="Fan D.D."/>
            <person name="He J."/>
            <person name="Hou H.L."/>
            <person name="Hu L."/>
            <person name="Hu X.T."/>
            <person name="Jiang X.T."/>
            <person name="Lai R."/>
            <person name="Lang Y.S."/>
            <person name="Liang B."/>
            <person name="Liao S.G."/>
            <person name="Mu D."/>
            <person name="Ma Y.Y."/>
            <person name="Niu Y.Y."/>
            <person name="Sun X.Q."/>
            <person name="Xia J.Q."/>
            <person name="Xiao J."/>
            <person name="Xiong Z.Q."/>
            <person name="Xu L."/>
            <person name="Yang L."/>
            <person name="Zhang Y."/>
            <person name="Zhao W."/>
            <person name="Zhao X.D."/>
            <person name="Zheng Y.T."/>
            <person name="Zhou J.M."/>
            <person name="Zhu Y.B."/>
            <person name="Zhang G.J."/>
            <person name="Wang J."/>
            <person name="Yao Y.G."/>
        </authorList>
    </citation>
    <scope>NUCLEOTIDE SEQUENCE [LARGE SCALE GENOMIC DNA]</scope>
</reference>
<proteinExistence type="predicted"/>
<reference evidence="2" key="1">
    <citation type="submission" date="2012-07" db="EMBL/GenBank/DDBJ databases">
        <title>Genome of the Chinese tree shrew, a rising model animal genetically related to primates.</title>
        <authorList>
            <person name="Zhang G."/>
            <person name="Fan Y."/>
            <person name="Yao Y."/>
            <person name="Huang Z."/>
        </authorList>
    </citation>
    <scope>NUCLEOTIDE SEQUENCE [LARGE SCALE GENOMIC DNA]</scope>
</reference>